<accession>A0ABT9PLU3</accession>
<comment type="caution">
    <text evidence="1">The sequence shown here is derived from an EMBL/GenBank/DDBJ whole genome shotgun (WGS) entry which is preliminary data.</text>
</comment>
<proteinExistence type="predicted"/>
<dbReference type="EMBL" id="JAUSQL010000001">
    <property type="protein sequence ID" value="MDP9833115.1"/>
    <property type="molecule type" value="Genomic_DNA"/>
</dbReference>
<gene>
    <name evidence="1" type="ORF">J2S45_001794</name>
</gene>
<evidence type="ECO:0000313" key="1">
    <source>
        <dbReference type="EMBL" id="MDP9833115.1"/>
    </source>
</evidence>
<protein>
    <submittedName>
        <fullName evidence="1">Uncharacterized protein</fullName>
    </submittedName>
</protein>
<dbReference type="Proteomes" id="UP001230145">
    <property type="component" value="Unassembled WGS sequence"/>
</dbReference>
<reference evidence="1 2" key="1">
    <citation type="submission" date="2023-07" db="EMBL/GenBank/DDBJ databases">
        <title>Sequencing the genomes of 1000 actinobacteria strains.</title>
        <authorList>
            <person name="Klenk H.-P."/>
        </authorList>
    </citation>
    <scope>NUCLEOTIDE SEQUENCE [LARGE SCALE GENOMIC DNA]</scope>
    <source>
        <strain evidence="1 2">DSM 19515</strain>
    </source>
</reference>
<name>A0ABT9PLU3_9ACTO</name>
<sequence>MPKVPLLCISSKKGRTFFVGKHRVLSVVPFIDWS</sequence>
<keyword evidence="2" id="KW-1185">Reference proteome</keyword>
<organism evidence="1 2">
    <name type="scientific">Trueperella abortisuis</name>
    <dbReference type="NCBI Taxonomy" id="445930"/>
    <lineage>
        <taxon>Bacteria</taxon>
        <taxon>Bacillati</taxon>
        <taxon>Actinomycetota</taxon>
        <taxon>Actinomycetes</taxon>
        <taxon>Actinomycetales</taxon>
        <taxon>Actinomycetaceae</taxon>
        <taxon>Trueperella</taxon>
    </lineage>
</organism>
<evidence type="ECO:0000313" key="2">
    <source>
        <dbReference type="Proteomes" id="UP001230145"/>
    </source>
</evidence>